<keyword evidence="2" id="KW-1185">Reference proteome</keyword>
<proteinExistence type="predicted"/>
<sequence length="30" mass="3676">MWTRIRLLQVGTGTYVKFINIDSMKWMNSW</sequence>
<dbReference type="EMBL" id="KN396269">
    <property type="protein sequence ID" value="KHG11661.1"/>
    <property type="molecule type" value="Genomic_DNA"/>
</dbReference>
<dbReference type="AlphaFoldDB" id="A0A0B0NKN5"/>
<dbReference type="Proteomes" id="UP000032142">
    <property type="component" value="Unassembled WGS sequence"/>
</dbReference>
<gene>
    <name evidence="1" type="ORF">F383_13144</name>
</gene>
<reference evidence="2" key="1">
    <citation type="submission" date="2014-09" db="EMBL/GenBank/DDBJ databases">
        <authorList>
            <person name="Mudge J."/>
            <person name="Ramaraj T."/>
            <person name="Lindquist I.E."/>
            <person name="Bharti A.K."/>
            <person name="Sundararajan A."/>
            <person name="Cameron C.T."/>
            <person name="Woodward J.E."/>
            <person name="May G.D."/>
            <person name="Brubaker C."/>
            <person name="Broadhvest J."/>
            <person name="Wilkins T.A."/>
        </authorList>
    </citation>
    <scope>NUCLEOTIDE SEQUENCE</scope>
    <source>
        <strain evidence="2">cv. AKA8401</strain>
    </source>
</reference>
<protein>
    <submittedName>
        <fullName evidence="1">Uncharacterized protein</fullName>
    </submittedName>
</protein>
<name>A0A0B0NKN5_GOSAR</name>
<accession>A0A0B0NKN5</accession>
<evidence type="ECO:0000313" key="1">
    <source>
        <dbReference type="EMBL" id="KHG11661.1"/>
    </source>
</evidence>
<evidence type="ECO:0000313" key="2">
    <source>
        <dbReference type="Proteomes" id="UP000032142"/>
    </source>
</evidence>
<organism evidence="1 2">
    <name type="scientific">Gossypium arboreum</name>
    <name type="common">Tree cotton</name>
    <name type="synonym">Gossypium nanking</name>
    <dbReference type="NCBI Taxonomy" id="29729"/>
    <lineage>
        <taxon>Eukaryota</taxon>
        <taxon>Viridiplantae</taxon>
        <taxon>Streptophyta</taxon>
        <taxon>Embryophyta</taxon>
        <taxon>Tracheophyta</taxon>
        <taxon>Spermatophyta</taxon>
        <taxon>Magnoliopsida</taxon>
        <taxon>eudicotyledons</taxon>
        <taxon>Gunneridae</taxon>
        <taxon>Pentapetalae</taxon>
        <taxon>rosids</taxon>
        <taxon>malvids</taxon>
        <taxon>Malvales</taxon>
        <taxon>Malvaceae</taxon>
        <taxon>Malvoideae</taxon>
        <taxon>Gossypium</taxon>
    </lineage>
</organism>